<keyword evidence="4" id="KW-0274">FAD</keyword>
<sequence length="228" mass="26762">MVQRELPRDKSEELKNPYEAFFHHAKYRYDSGYSYSLCNEPFYDTTPKARRKRYEELWFRGIYAIFWAEKTRARFQDSHKRDIMAPMEQFQWIGAKRPDLEMNYYDMIDRPNVELVDLQKSPIQRITPKGIVTTDKNADQVHQLDVIIVATGYDSVTGSLYEMNVKGMASISLQQKWRDGIQTYLGMMVPGLSNAFMLYGPQAPSGLANEPPFLELQVEWLVDYFKKL</sequence>
<evidence type="ECO:0000256" key="5">
    <source>
        <dbReference type="ARBA" id="ARBA00022857"/>
    </source>
</evidence>
<dbReference type="GO" id="GO:0004497">
    <property type="term" value="F:monooxygenase activity"/>
    <property type="evidence" value="ECO:0007669"/>
    <property type="project" value="UniProtKB-KW"/>
</dbReference>
<keyword evidence="6" id="KW-0560">Oxidoreductase</keyword>
<keyword evidence="9" id="KW-1185">Reference proteome</keyword>
<dbReference type="AlphaFoldDB" id="A0AA35VAT0"/>
<evidence type="ECO:0000256" key="4">
    <source>
        <dbReference type="ARBA" id="ARBA00022827"/>
    </source>
</evidence>
<dbReference type="PANTHER" id="PTHR43098:SF3">
    <property type="entry name" value="L-ORNITHINE N(5)-MONOOXYGENASE-RELATED"/>
    <property type="match status" value="1"/>
</dbReference>
<comment type="similarity">
    <text evidence="2">Belongs to the FAD-binding monooxygenase family.</text>
</comment>
<comment type="cofactor">
    <cofactor evidence="1">
        <name>FAD</name>
        <dbReference type="ChEBI" id="CHEBI:57692"/>
    </cofactor>
</comment>
<dbReference type="Proteomes" id="UP001160390">
    <property type="component" value="Unassembled WGS sequence"/>
</dbReference>
<dbReference type="PANTHER" id="PTHR43098">
    <property type="entry name" value="L-ORNITHINE N(5)-MONOOXYGENASE-RELATED"/>
    <property type="match status" value="1"/>
</dbReference>
<keyword evidence="3" id="KW-0285">Flavoprotein</keyword>
<gene>
    <name evidence="8" type="ORF">CCHLO57077_00018662</name>
</gene>
<evidence type="ECO:0000256" key="1">
    <source>
        <dbReference type="ARBA" id="ARBA00001974"/>
    </source>
</evidence>
<keyword evidence="5" id="KW-0521">NADP</keyword>
<evidence type="ECO:0000313" key="9">
    <source>
        <dbReference type="Proteomes" id="UP001160390"/>
    </source>
</evidence>
<name>A0AA35VAT0_9HYPO</name>
<evidence type="ECO:0000256" key="3">
    <source>
        <dbReference type="ARBA" id="ARBA00022630"/>
    </source>
</evidence>
<proteinExistence type="inferred from homology"/>
<evidence type="ECO:0000256" key="2">
    <source>
        <dbReference type="ARBA" id="ARBA00010139"/>
    </source>
</evidence>
<organism evidence="8 9">
    <name type="scientific">Clonostachys chloroleuca</name>
    <dbReference type="NCBI Taxonomy" id="1926264"/>
    <lineage>
        <taxon>Eukaryota</taxon>
        <taxon>Fungi</taxon>
        <taxon>Dikarya</taxon>
        <taxon>Ascomycota</taxon>
        <taxon>Pezizomycotina</taxon>
        <taxon>Sordariomycetes</taxon>
        <taxon>Hypocreomycetidae</taxon>
        <taxon>Hypocreales</taxon>
        <taxon>Bionectriaceae</taxon>
        <taxon>Clonostachys</taxon>
    </lineage>
</organism>
<dbReference type="SUPFAM" id="SSF51905">
    <property type="entry name" value="FAD/NAD(P)-binding domain"/>
    <property type="match status" value="1"/>
</dbReference>
<reference evidence="8" key="1">
    <citation type="submission" date="2023-01" db="EMBL/GenBank/DDBJ databases">
        <authorList>
            <person name="Piombo E."/>
        </authorList>
    </citation>
    <scope>NUCLEOTIDE SEQUENCE</scope>
</reference>
<accession>A0AA35VAT0</accession>
<evidence type="ECO:0000256" key="6">
    <source>
        <dbReference type="ARBA" id="ARBA00023002"/>
    </source>
</evidence>
<comment type="caution">
    <text evidence="8">The sequence shown here is derived from an EMBL/GenBank/DDBJ whole genome shotgun (WGS) entry which is preliminary data.</text>
</comment>
<dbReference type="InterPro" id="IPR036188">
    <property type="entry name" value="FAD/NAD-bd_sf"/>
</dbReference>
<protein>
    <submittedName>
        <fullName evidence="8">Uncharacterized protein</fullName>
    </submittedName>
</protein>
<dbReference type="EMBL" id="CABFNP030001313">
    <property type="protein sequence ID" value="CAI6099146.1"/>
    <property type="molecule type" value="Genomic_DNA"/>
</dbReference>
<keyword evidence="7" id="KW-0503">Monooxygenase</keyword>
<evidence type="ECO:0000313" key="8">
    <source>
        <dbReference type="EMBL" id="CAI6099146.1"/>
    </source>
</evidence>
<dbReference type="InterPro" id="IPR050775">
    <property type="entry name" value="FAD-binding_Monooxygenases"/>
</dbReference>
<evidence type="ECO:0000256" key="7">
    <source>
        <dbReference type="ARBA" id="ARBA00023033"/>
    </source>
</evidence>
<dbReference type="Gene3D" id="3.50.50.60">
    <property type="entry name" value="FAD/NAD(P)-binding domain"/>
    <property type="match status" value="1"/>
</dbReference>